<comment type="caution">
    <text evidence="3">The sequence shown here is derived from an EMBL/GenBank/DDBJ whole genome shotgun (WGS) entry which is preliminary data.</text>
</comment>
<keyword evidence="2" id="KW-0560">Oxidoreductase</keyword>
<dbReference type="GO" id="GO:0016491">
    <property type="term" value="F:oxidoreductase activity"/>
    <property type="evidence" value="ECO:0007669"/>
    <property type="project" value="UniProtKB-KW"/>
</dbReference>
<dbReference type="PANTHER" id="PTHR24321">
    <property type="entry name" value="DEHYDROGENASES, SHORT CHAIN"/>
    <property type="match status" value="1"/>
</dbReference>
<accession>A0A7W7EVH6</accession>
<comment type="similarity">
    <text evidence="1">Belongs to the short-chain dehydrogenases/reductases (SDR) family.</text>
</comment>
<sequence length="253" mass="26093">MTVQESGPLAGKVALVTGGGNGIGRATVMALRKNGAQVAWTDILEAPPPEDSGQLAIRADATLEPDAARTIEETLSAFGRLDIAVHNVGNFGAGDRWDTPLEDTALEAWNATVCQCLTSCMLGMKYAIPALRRSGGGAIVNIASLAGIRVTRFASPAYAAAKAGVVHLSQHAAVMLAPENVRVNVVAPGLTLTPNIESSMPPATRAAIAAEFQPMNRMMTTQEIAEAILWAASPASSGVTGLVIPVDGGWAAK</sequence>
<dbReference type="OrthoDB" id="9792355at2"/>
<evidence type="ECO:0000313" key="4">
    <source>
        <dbReference type="Proteomes" id="UP000538566"/>
    </source>
</evidence>
<name>A0A7W7EVH6_9SPHN</name>
<evidence type="ECO:0000256" key="1">
    <source>
        <dbReference type="ARBA" id="ARBA00006484"/>
    </source>
</evidence>
<dbReference type="InterPro" id="IPR036291">
    <property type="entry name" value="NAD(P)-bd_dom_sf"/>
</dbReference>
<dbReference type="SUPFAM" id="SSF51735">
    <property type="entry name" value="NAD(P)-binding Rossmann-fold domains"/>
    <property type="match status" value="1"/>
</dbReference>
<dbReference type="Pfam" id="PF13561">
    <property type="entry name" value="adh_short_C2"/>
    <property type="match status" value="1"/>
</dbReference>
<protein>
    <submittedName>
        <fullName evidence="3">NAD(P)-dependent dehydrogenase (Short-subunit alcohol dehydrogenase family)</fullName>
    </submittedName>
</protein>
<proteinExistence type="inferred from homology"/>
<dbReference type="Gene3D" id="3.40.50.720">
    <property type="entry name" value="NAD(P)-binding Rossmann-like Domain"/>
    <property type="match status" value="1"/>
</dbReference>
<keyword evidence="4" id="KW-1185">Reference proteome</keyword>
<gene>
    <name evidence="3" type="ORF">GGR37_003763</name>
</gene>
<dbReference type="RefSeq" id="WP_144907293.1">
    <property type="nucleotide sequence ID" value="NZ_JACHOA010000008.1"/>
</dbReference>
<dbReference type="PROSITE" id="PS00061">
    <property type="entry name" value="ADH_SHORT"/>
    <property type="match status" value="1"/>
</dbReference>
<evidence type="ECO:0000313" key="3">
    <source>
        <dbReference type="EMBL" id="MBB4615467.1"/>
    </source>
</evidence>
<reference evidence="3 4" key="1">
    <citation type="submission" date="2020-08" db="EMBL/GenBank/DDBJ databases">
        <title>Genomic Encyclopedia of Type Strains, Phase IV (KMG-IV): sequencing the most valuable type-strain genomes for metagenomic binning, comparative biology and taxonomic classification.</title>
        <authorList>
            <person name="Goeker M."/>
        </authorList>
    </citation>
    <scope>NUCLEOTIDE SEQUENCE [LARGE SCALE GENOMIC DNA]</scope>
    <source>
        <strain evidence="3 4">DSM 17507</strain>
    </source>
</reference>
<dbReference type="FunFam" id="3.40.50.720:FF:000084">
    <property type="entry name" value="Short-chain dehydrogenase reductase"/>
    <property type="match status" value="1"/>
</dbReference>
<dbReference type="Proteomes" id="UP000538566">
    <property type="component" value="Unassembled WGS sequence"/>
</dbReference>
<evidence type="ECO:0000256" key="2">
    <source>
        <dbReference type="ARBA" id="ARBA00023002"/>
    </source>
</evidence>
<organism evidence="3 4">
    <name type="scientific">Novosphingobium taihuense</name>
    <dbReference type="NCBI Taxonomy" id="260085"/>
    <lineage>
        <taxon>Bacteria</taxon>
        <taxon>Pseudomonadati</taxon>
        <taxon>Pseudomonadota</taxon>
        <taxon>Alphaproteobacteria</taxon>
        <taxon>Sphingomonadales</taxon>
        <taxon>Sphingomonadaceae</taxon>
        <taxon>Novosphingobium</taxon>
    </lineage>
</organism>
<dbReference type="InterPro" id="IPR020904">
    <property type="entry name" value="Sc_DH/Rdtase_CS"/>
</dbReference>
<dbReference type="PANTHER" id="PTHR24321:SF15">
    <property type="entry name" value="OXIDOREDUCTASE UCPA"/>
    <property type="match status" value="1"/>
</dbReference>
<dbReference type="EMBL" id="JACHOA010000008">
    <property type="protein sequence ID" value="MBB4615467.1"/>
    <property type="molecule type" value="Genomic_DNA"/>
</dbReference>
<dbReference type="InterPro" id="IPR002347">
    <property type="entry name" value="SDR_fam"/>
</dbReference>
<dbReference type="PRINTS" id="PR00081">
    <property type="entry name" value="GDHRDH"/>
</dbReference>
<dbReference type="AlphaFoldDB" id="A0A7W7EVH6"/>
<dbReference type="CDD" id="cd05233">
    <property type="entry name" value="SDR_c"/>
    <property type="match status" value="1"/>
</dbReference>
<dbReference type="PRINTS" id="PR00080">
    <property type="entry name" value="SDRFAMILY"/>
</dbReference>